<dbReference type="EMBL" id="WWHY01000001">
    <property type="protein sequence ID" value="MYR32668.1"/>
    <property type="molecule type" value="Genomic_DNA"/>
</dbReference>
<sequence length="147" mass="15253">MSKQDRPRGTMAALDRLIESTRALGRATTVFGDPVTSGATTVVPVARISALTLMGGGTGRFVVSNGDGAGGTGLVRARPSGFLVVSPEGASYRSIRQPVTRLVLPLAAIGALTAARIVGVSLREARRRKALESARRESESCCGSPEM</sequence>
<protein>
    <recommendedName>
        <fullName evidence="3">Sporulation protein YtfJ</fullName>
    </recommendedName>
</protein>
<gene>
    <name evidence="1" type="ORF">GTW20_10370</name>
</gene>
<dbReference type="Proteomes" id="UP000467124">
    <property type="component" value="Unassembled WGS sequence"/>
</dbReference>
<comment type="caution">
    <text evidence="1">The sequence shown here is derived from an EMBL/GenBank/DDBJ whole genome shotgun (WGS) entry which is preliminary data.</text>
</comment>
<dbReference type="AlphaFoldDB" id="A0A7K2IRR3"/>
<organism evidence="1 2">
    <name type="scientific">Nocardiopsis alba</name>
    <dbReference type="NCBI Taxonomy" id="53437"/>
    <lineage>
        <taxon>Bacteria</taxon>
        <taxon>Bacillati</taxon>
        <taxon>Actinomycetota</taxon>
        <taxon>Actinomycetes</taxon>
        <taxon>Streptosporangiales</taxon>
        <taxon>Nocardiopsidaceae</taxon>
        <taxon>Nocardiopsis</taxon>
    </lineage>
</organism>
<evidence type="ECO:0000313" key="2">
    <source>
        <dbReference type="Proteomes" id="UP000467124"/>
    </source>
</evidence>
<proteinExistence type="predicted"/>
<reference evidence="1 2" key="1">
    <citation type="journal article" date="2019" name="Nat. Commun.">
        <title>The antimicrobial potential of Streptomyces from insect microbiomes.</title>
        <authorList>
            <person name="Chevrette M.G."/>
            <person name="Carlson C.M."/>
            <person name="Ortega H.E."/>
            <person name="Thomas C."/>
            <person name="Ananiev G.E."/>
            <person name="Barns K.J."/>
            <person name="Book A.J."/>
            <person name="Cagnazzo J."/>
            <person name="Carlos C."/>
            <person name="Flanigan W."/>
            <person name="Grubbs K.J."/>
            <person name="Horn H.A."/>
            <person name="Hoffmann F.M."/>
            <person name="Klassen J.L."/>
            <person name="Knack J.J."/>
            <person name="Lewin G.R."/>
            <person name="McDonald B.R."/>
            <person name="Muller L."/>
            <person name="Melo W.G.P."/>
            <person name="Pinto-Tomas A.A."/>
            <person name="Schmitz A."/>
            <person name="Wendt-Pienkowski E."/>
            <person name="Wildman S."/>
            <person name="Zhao M."/>
            <person name="Zhang F."/>
            <person name="Bugni T.S."/>
            <person name="Andes D.R."/>
            <person name="Pupo M.T."/>
            <person name="Currie C.R."/>
        </authorList>
    </citation>
    <scope>NUCLEOTIDE SEQUENCE [LARGE SCALE GENOMIC DNA]</scope>
    <source>
        <strain evidence="1 2">SID5840</strain>
    </source>
</reference>
<evidence type="ECO:0000313" key="1">
    <source>
        <dbReference type="EMBL" id="MYR32668.1"/>
    </source>
</evidence>
<name>A0A7K2IRR3_9ACTN</name>
<evidence type="ECO:0008006" key="3">
    <source>
        <dbReference type="Google" id="ProtNLM"/>
    </source>
</evidence>
<accession>A0A7K2IRR3</accession>
<dbReference type="RefSeq" id="WP_161110844.1">
    <property type="nucleotide sequence ID" value="NZ_WWHY01000001.1"/>
</dbReference>